<dbReference type="GeneID" id="62159607"/>
<dbReference type="OrthoDB" id="329272at2759"/>
<comment type="caution">
    <text evidence="2">The sequence shown here is derived from an EMBL/GenBank/DDBJ whole genome shotgun (WGS) entry which is preliminary data.</text>
</comment>
<dbReference type="AlphaFoldDB" id="A0A9P6I9W4"/>
<name>A0A9P6I9W4_9PEZI</name>
<feature type="region of interest" description="Disordered" evidence="1">
    <location>
        <begin position="141"/>
        <end position="182"/>
    </location>
</feature>
<dbReference type="SUPFAM" id="SSF55729">
    <property type="entry name" value="Acyl-CoA N-acyltransferases (Nat)"/>
    <property type="match status" value="2"/>
</dbReference>
<accession>A0A9P6I9W4</accession>
<evidence type="ECO:0000256" key="1">
    <source>
        <dbReference type="SAM" id="MobiDB-lite"/>
    </source>
</evidence>
<dbReference type="RefSeq" id="XP_038748375.1">
    <property type="nucleotide sequence ID" value="XM_038886533.1"/>
</dbReference>
<dbReference type="EMBL" id="JAATWM020000009">
    <property type="protein sequence ID" value="KAF9878914.1"/>
    <property type="molecule type" value="Genomic_DNA"/>
</dbReference>
<evidence type="ECO:0000313" key="2">
    <source>
        <dbReference type="EMBL" id="KAF9878914.1"/>
    </source>
</evidence>
<reference evidence="2" key="2">
    <citation type="submission" date="2020-11" db="EMBL/GenBank/DDBJ databases">
        <title>Whole genome sequencing of Colletotrichum sp.</title>
        <authorList>
            <person name="Li H."/>
        </authorList>
    </citation>
    <scope>NUCLEOTIDE SEQUENCE</scope>
    <source>
        <strain evidence="2">CkLH20</strain>
    </source>
</reference>
<dbReference type="InterPro" id="IPR016181">
    <property type="entry name" value="Acyl_CoA_acyltransferase"/>
</dbReference>
<protein>
    <submittedName>
        <fullName evidence="2">Acetyltransferase</fullName>
    </submittedName>
</protein>
<keyword evidence="3" id="KW-1185">Reference proteome</keyword>
<organism evidence="2 3">
    <name type="scientific">Colletotrichum karsti</name>
    <dbReference type="NCBI Taxonomy" id="1095194"/>
    <lineage>
        <taxon>Eukaryota</taxon>
        <taxon>Fungi</taxon>
        <taxon>Dikarya</taxon>
        <taxon>Ascomycota</taxon>
        <taxon>Pezizomycotina</taxon>
        <taxon>Sordariomycetes</taxon>
        <taxon>Hypocreomycetidae</taxon>
        <taxon>Glomerellales</taxon>
        <taxon>Glomerellaceae</taxon>
        <taxon>Colletotrichum</taxon>
        <taxon>Colletotrichum boninense species complex</taxon>
    </lineage>
</organism>
<evidence type="ECO:0000313" key="3">
    <source>
        <dbReference type="Proteomes" id="UP000781932"/>
    </source>
</evidence>
<dbReference type="Gene3D" id="3.40.630.30">
    <property type="match status" value="1"/>
</dbReference>
<sequence length="310" mass="34453">MAPDGTPFVSLLEPPSLDTFIRGKPHNEQPDSVPQLFRDAMEVREKVFVKEQGVPLENEVDADDNRSFHWVTYASINKKIQDEVLDADGNILEPQRSSTRSTPIGTIRVVPFPHDPHPRNGGVYWDGKLVEEKVDGDVVKSAEEQKSPVKADGVAGAAEHVGDERRSSMPKPYAGPDRATDMHDGIEPYVKLGRLAVDKELRGHRVANLLVTTALAWLKSNPRRFDPSIKEMGIDGIGASTLDELPKWKGLVCVHAQAQVVRLWEKMGFKVDEAMGTWTEEGIEHKGMFKRLEVDREPSVVPSTLPSTLI</sequence>
<gene>
    <name evidence="2" type="ORF">CkaCkLH20_03814</name>
</gene>
<dbReference type="Proteomes" id="UP000781932">
    <property type="component" value="Unassembled WGS sequence"/>
</dbReference>
<proteinExistence type="predicted"/>
<reference evidence="2" key="1">
    <citation type="submission" date="2020-03" db="EMBL/GenBank/DDBJ databases">
        <authorList>
            <person name="He L."/>
        </authorList>
    </citation>
    <scope>NUCLEOTIDE SEQUENCE</scope>
    <source>
        <strain evidence="2">CkLH20</strain>
    </source>
</reference>